<accession>A0A511YRD8</accession>
<dbReference type="Proteomes" id="UP000321863">
    <property type="component" value="Unassembled WGS sequence"/>
</dbReference>
<dbReference type="RefSeq" id="WP_146943815.1">
    <property type="nucleotide sequence ID" value="NZ_BJYJ01000032.1"/>
</dbReference>
<comment type="caution">
    <text evidence="1">The sequence shown here is derived from an EMBL/GenBank/DDBJ whole genome shotgun (WGS) entry which is preliminary data.</text>
</comment>
<name>A0A511YRD8_9FLAO</name>
<gene>
    <name evidence="1" type="ORF">CHA01nite_34890</name>
</gene>
<organism evidence="1 2">
    <name type="scientific">Chryseobacterium hagamense</name>
    <dbReference type="NCBI Taxonomy" id="395935"/>
    <lineage>
        <taxon>Bacteria</taxon>
        <taxon>Pseudomonadati</taxon>
        <taxon>Bacteroidota</taxon>
        <taxon>Flavobacteriia</taxon>
        <taxon>Flavobacteriales</taxon>
        <taxon>Weeksellaceae</taxon>
        <taxon>Chryseobacterium group</taxon>
        <taxon>Chryseobacterium</taxon>
    </lineage>
</organism>
<dbReference type="OrthoDB" id="1352315at2"/>
<protein>
    <submittedName>
        <fullName evidence="1">Uncharacterized protein</fullName>
    </submittedName>
</protein>
<proteinExistence type="predicted"/>
<evidence type="ECO:0000313" key="1">
    <source>
        <dbReference type="EMBL" id="GEN77749.1"/>
    </source>
</evidence>
<sequence>MTKTCLLDLLRKSTKECYEFAKNYVADDLPERFIYCVSLNVSCDDPNLKGFDIYPEDNDRRLEMVKDTDVAELLYRKGKIPVWINISVECVHRNKTVIQLLCARRYSDKSEDYYYNHYDIVSPFGIKSPALPIDHKEGEKIRLKNRYKKSFLNRLKAAFNY</sequence>
<dbReference type="AlphaFoldDB" id="A0A511YRD8"/>
<reference evidence="1 2" key="1">
    <citation type="submission" date="2019-07" db="EMBL/GenBank/DDBJ databases">
        <title>Whole genome shotgun sequence of Chryseobacterium hagamense NBRC 105253.</title>
        <authorList>
            <person name="Hosoyama A."/>
            <person name="Uohara A."/>
            <person name="Ohji S."/>
            <person name="Ichikawa N."/>
        </authorList>
    </citation>
    <scope>NUCLEOTIDE SEQUENCE [LARGE SCALE GENOMIC DNA]</scope>
    <source>
        <strain evidence="1 2">NBRC 105253</strain>
    </source>
</reference>
<keyword evidence="2" id="KW-1185">Reference proteome</keyword>
<evidence type="ECO:0000313" key="2">
    <source>
        <dbReference type="Proteomes" id="UP000321863"/>
    </source>
</evidence>
<dbReference type="EMBL" id="BJYJ01000032">
    <property type="protein sequence ID" value="GEN77749.1"/>
    <property type="molecule type" value="Genomic_DNA"/>
</dbReference>